<dbReference type="EMBL" id="JAAXKZ010000257">
    <property type="protein sequence ID" value="NMH95694.1"/>
    <property type="molecule type" value="Genomic_DNA"/>
</dbReference>
<sequence>MAEQLSLLEFILHLINNDDAREQFNEDPYAELADHGLEDLSAEDVYDALVLIEDNQTASFDRDYNTGSNHVHLPPPPAHHGHHDGAESHKAGVEYLSRYITNNYVDDRDTIVDNSVNQQIDTNGGDFYQDIDTDVVVASGDGAVAAGDDIEGSTITTGDGNVVGNGNNVVNGDDNTTAFGNGNATSTEVGGDVNLGDGAAFASGGNATVDNTDNSTNDSYNNESDNSINDSFNDYSDNSTNDSFNEEIDRSINDSGNDNSQNSIEDSGNTEVDVRIEDSFNTEFTA</sequence>
<keyword evidence="3" id="KW-1185">Reference proteome</keyword>
<accession>A0A848DU20</accession>
<dbReference type="InterPro" id="IPR049709">
    <property type="entry name" value="IniB-like_N"/>
</dbReference>
<reference evidence="2 3" key="1">
    <citation type="submission" date="2020-04" db="EMBL/GenBank/DDBJ databases">
        <authorList>
            <person name="Klaysubun C."/>
            <person name="Duangmal K."/>
            <person name="Lipun K."/>
        </authorList>
    </citation>
    <scope>NUCLEOTIDE SEQUENCE [LARGE SCALE GENOMIC DNA]</scope>
    <source>
        <strain evidence="2 3">DSM 45300</strain>
    </source>
</reference>
<feature type="compositionally biased region" description="Low complexity" evidence="1">
    <location>
        <begin position="210"/>
        <end position="243"/>
    </location>
</feature>
<evidence type="ECO:0000256" key="1">
    <source>
        <dbReference type="SAM" id="MobiDB-lite"/>
    </source>
</evidence>
<evidence type="ECO:0000313" key="3">
    <source>
        <dbReference type="Proteomes" id="UP000586918"/>
    </source>
</evidence>
<protein>
    <submittedName>
        <fullName evidence="2">Uncharacterized protein</fullName>
    </submittedName>
</protein>
<dbReference type="RefSeq" id="WP_169416316.1">
    <property type="nucleotide sequence ID" value="NZ_JAAXKZ010000257.1"/>
</dbReference>
<gene>
    <name evidence="2" type="ORF">HF519_30030</name>
</gene>
<comment type="caution">
    <text evidence="2">The sequence shown here is derived from an EMBL/GenBank/DDBJ whole genome shotgun (WGS) entry which is preliminary data.</text>
</comment>
<proteinExistence type="predicted"/>
<feature type="region of interest" description="Disordered" evidence="1">
    <location>
        <begin position="204"/>
        <end position="286"/>
    </location>
</feature>
<feature type="compositionally biased region" description="Polar residues" evidence="1">
    <location>
        <begin position="253"/>
        <end position="270"/>
    </location>
</feature>
<dbReference type="AlphaFoldDB" id="A0A848DU20"/>
<organism evidence="2 3">
    <name type="scientific">Pseudonocardia bannensis</name>
    <dbReference type="NCBI Taxonomy" id="630973"/>
    <lineage>
        <taxon>Bacteria</taxon>
        <taxon>Bacillati</taxon>
        <taxon>Actinomycetota</taxon>
        <taxon>Actinomycetes</taxon>
        <taxon>Pseudonocardiales</taxon>
        <taxon>Pseudonocardiaceae</taxon>
        <taxon>Pseudonocardia</taxon>
    </lineage>
</organism>
<name>A0A848DU20_9PSEU</name>
<feature type="region of interest" description="Disordered" evidence="1">
    <location>
        <begin position="67"/>
        <end position="87"/>
    </location>
</feature>
<dbReference type="Proteomes" id="UP000586918">
    <property type="component" value="Unassembled WGS sequence"/>
</dbReference>
<evidence type="ECO:0000313" key="2">
    <source>
        <dbReference type="EMBL" id="NMH95694.1"/>
    </source>
</evidence>
<dbReference type="NCBIfam" id="NF038175">
    <property type="entry name" value="IniB_NTERM"/>
    <property type="match status" value="1"/>
</dbReference>